<sequence length="446" mass="49698">MKSVLYFPLLPNANKQQIFDALCMALARTANDIPEILCCIQLSTRNHRDEVELLFDRDVGAEVYYKDYTSAELHGLWRYGTFQQLEREHFPLGKIPGPAIFATAAPLTGDIRLPALTVNANFIPGGLLLAYRLHHVAGDGKSNFLFTTALGTHFAAIRTEPTALRPAQLIPRNDVSDDTYNVTLDEFAHFKLADDGLDGFNSAAIKSDDVFTYGTYFISASKLASLKNEVSGACAETKLGKLDALSALLWSHVVAARDVDGSKYPEAKLSLTVDCRDRMKNCEIRSNYWGNFAEPNAVAVLPVESLQRGAEHATASHYVEAARRVKKALAAVDDTAVRRLNALLKQMPKATTLTWKVNRHPGPDMLLVCLQGHRYNHIYFGKELGYSSAYRGTFGDAEPRPDGRCLILPPRREDEGGLEVLLCYDHQTLDRLENDAQFARYFTRRN</sequence>
<reference evidence="1" key="1">
    <citation type="submission" date="2022-07" db="EMBL/GenBank/DDBJ databases">
        <title>Genome Sequence of Lecanicillium saksenae.</title>
        <authorList>
            <person name="Buettner E."/>
        </authorList>
    </citation>
    <scope>NUCLEOTIDE SEQUENCE</scope>
    <source>
        <strain evidence="1">VT-O1</strain>
    </source>
</reference>
<proteinExistence type="predicted"/>
<protein>
    <submittedName>
        <fullName evidence="1">Uncharacterized protein</fullName>
    </submittedName>
</protein>
<name>A0ACC1QMB3_9HYPO</name>
<evidence type="ECO:0000313" key="2">
    <source>
        <dbReference type="Proteomes" id="UP001148737"/>
    </source>
</evidence>
<comment type="caution">
    <text evidence="1">The sequence shown here is derived from an EMBL/GenBank/DDBJ whole genome shotgun (WGS) entry which is preliminary data.</text>
</comment>
<dbReference type="Proteomes" id="UP001148737">
    <property type="component" value="Unassembled WGS sequence"/>
</dbReference>
<accession>A0ACC1QMB3</accession>
<organism evidence="1 2">
    <name type="scientific">Lecanicillium saksenae</name>
    <dbReference type="NCBI Taxonomy" id="468837"/>
    <lineage>
        <taxon>Eukaryota</taxon>
        <taxon>Fungi</taxon>
        <taxon>Dikarya</taxon>
        <taxon>Ascomycota</taxon>
        <taxon>Pezizomycotina</taxon>
        <taxon>Sordariomycetes</taxon>
        <taxon>Hypocreomycetidae</taxon>
        <taxon>Hypocreales</taxon>
        <taxon>Cordycipitaceae</taxon>
        <taxon>Lecanicillium</taxon>
    </lineage>
</organism>
<dbReference type="EMBL" id="JANAKD010001202">
    <property type="protein sequence ID" value="KAJ3482117.1"/>
    <property type="molecule type" value="Genomic_DNA"/>
</dbReference>
<gene>
    <name evidence="1" type="ORF">NLG97_g7652</name>
</gene>
<evidence type="ECO:0000313" key="1">
    <source>
        <dbReference type="EMBL" id="KAJ3482117.1"/>
    </source>
</evidence>
<keyword evidence="2" id="KW-1185">Reference proteome</keyword>